<feature type="region of interest" description="Disordered" evidence="1">
    <location>
        <begin position="1"/>
        <end position="116"/>
    </location>
</feature>
<accession>A0A2S9QN62</accession>
<reference evidence="2 3" key="1">
    <citation type="journal article" date="2017" name="New Microbes New Infect">
        <title>Genome sequence of 'Leucobacter massiliensis' sp. nov. isolated from human pharynx after travel to the 2014 Hajj.</title>
        <authorList>
            <person name="Leangapichart T."/>
            <person name="Gautret P."/>
            <person name="Nguyen T.T."/>
            <person name="Armstrong N."/>
            <person name="Rolain J.M."/>
        </authorList>
    </citation>
    <scope>NUCLEOTIDE SEQUENCE [LARGE SCALE GENOMIC DNA]</scope>
    <source>
        <strain evidence="2 3">122RC15</strain>
    </source>
</reference>
<evidence type="ECO:0000313" key="3">
    <source>
        <dbReference type="Proteomes" id="UP000238650"/>
    </source>
</evidence>
<evidence type="ECO:0000256" key="1">
    <source>
        <dbReference type="SAM" id="MobiDB-lite"/>
    </source>
</evidence>
<sequence>MSEFTTPGSTDRQPAGHDPGDLSQQTPRADGAGEAASGHEPADPARDAEAIGTPAGAPSGGEGGEARCDFAGTRPAPAGPEPGPSEEGFTATLAPDEDDPCDTATAFDELRRAQGR</sequence>
<comment type="caution">
    <text evidence="2">The sequence shown here is derived from an EMBL/GenBank/DDBJ whole genome shotgun (WGS) entry which is preliminary data.</text>
</comment>
<dbReference type="Proteomes" id="UP000238650">
    <property type="component" value="Unassembled WGS sequence"/>
</dbReference>
<keyword evidence="3" id="KW-1185">Reference proteome</keyword>
<dbReference type="RefSeq" id="WP_105805484.1">
    <property type="nucleotide sequence ID" value="NZ_MWZD01000017.1"/>
</dbReference>
<dbReference type="AlphaFoldDB" id="A0A2S9QN62"/>
<feature type="compositionally biased region" description="Basic and acidic residues" evidence="1">
    <location>
        <begin position="40"/>
        <end position="49"/>
    </location>
</feature>
<proteinExistence type="predicted"/>
<protein>
    <submittedName>
        <fullName evidence="2">Uncharacterized protein</fullName>
    </submittedName>
</protein>
<evidence type="ECO:0000313" key="2">
    <source>
        <dbReference type="EMBL" id="PRI11025.1"/>
    </source>
</evidence>
<feature type="compositionally biased region" description="Polar residues" evidence="1">
    <location>
        <begin position="1"/>
        <end position="12"/>
    </location>
</feature>
<gene>
    <name evidence="2" type="ORF">B4915_09140</name>
</gene>
<dbReference type="EMBL" id="MWZD01000017">
    <property type="protein sequence ID" value="PRI11025.1"/>
    <property type="molecule type" value="Genomic_DNA"/>
</dbReference>
<organism evidence="2 3">
    <name type="scientific">Leucobacter massiliensis</name>
    <dbReference type="NCBI Taxonomy" id="1686285"/>
    <lineage>
        <taxon>Bacteria</taxon>
        <taxon>Bacillati</taxon>
        <taxon>Actinomycetota</taxon>
        <taxon>Actinomycetes</taxon>
        <taxon>Micrococcales</taxon>
        <taxon>Microbacteriaceae</taxon>
        <taxon>Leucobacter</taxon>
    </lineage>
</organism>
<name>A0A2S9QN62_9MICO</name>